<name>D1CAX2_SPHTD</name>
<dbReference type="AlphaFoldDB" id="D1CAX2"/>
<dbReference type="PANTHER" id="PTHR39162">
    <property type="entry name" value="GLL3345 PROTEIN"/>
    <property type="match status" value="1"/>
</dbReference>
<accession>D1CAX2</accession>
<keyword evidence="2" id="KW-0812">Transmembrane</keyword>
<reference evidence="3 4" key="2">
    <citation type="journal article" date="2010" name="Stand. Genomic Sci.">
        <title>Complete genome sequence of Desulfohalobium retbaense type strain (HR(100)).</title>
        <authorList>
            <person name="Spring S."/>
            <person name="Nolan M."/>
            <person name="Lapidus A."/>
            <person name="Glavina Del Rio T."/>
            <person name="Copeland A."/>
            <person name="Tice H."/>
            <person name="Cheng J.F."/>
            <person name="Lucas S."/>
            <person name="Land M."/>
            <person name="Chen F."/>
            <person name="Bruce D."/>
            <person name="Goodwin L."/>
            <person name="Pitluck S."/>
            <person name="Ivanova N."/>
            <person name="Mavromatis K."/>
            <person name="Mikhailova N."/>
            <person name="Pati A."/>
            <person name="Chen A."/>
            <person name="Palaniappan K."/>
            <person name="Hauser L."/>
            <person name="Chang Y.J."/>
            <person name="Jeffries C.D."/>
            <person name="Munk C."/>
            <person name="Kiss H."/>
            <person name="Chain P."/>
            <person name="Han C."/>
            <person name="Brettin T."/>
            <person name="Detter J.C."/>
            <person name="Schuler E."/>
            <person name="Goker M."/>
            <person name="Rohde M."/>
            <person name="Bristow J."/>
            <person name="Eisen J.A."/>
            <person name="Markowitz V."/>
            <person name="Hugenholtz P."/>
            <person name="Kyrpides N.C."/>
            <person name="Klenk H.P."/>
        </authorList>
    </citation>
    <scope>NUCLEOTIDE SEQUENCE [LARGE SCALE GENOMIC DNA]</scope>
    <source>
        <strain evidence="4">ATCC 49802 / DSM 20745 / S 6022</strain>
    </source>
</reference>
<dbReference type="InParanoid" id="D1CAX2"/>
<organism evidence="3 4">
    <name type="scientific">Sphaerobacter thermophilus (strain ATCC 49802 / DSM 20745 / KCCM 41009 / NCIMB 13125 / S 6022)</name>
    <dbReference type="NCBI Taxonomy" id="479434"/>
    <lineage>
        <taxon>Bacteria</taxon>
        <taxon>Pseudomonadati</taxon>
        <taxon>Thermomicrobiota</taxon>
        <taxon>Thermomicrobia</taxon>
        <taxon>Sphaerobacterales</taxon>
        <taxon>Sphaerobacterineae</taxon>
        <taxon>Sphaerobacteraceae</taxon>
        <taxon>Sphaerobacter</taxon>
    </lineage>
</organism>
<dbReference type="InterPro" id="IPR014229">
    <property type="entry name" value="Spore_YtfJ"/>
</dbReference>
<dbReference type="EMBL" id="CP001824">
    <property type="protein sequence ID" value="ACZ39919.1"/>
    <property type="molecule type" value="Genomic_DNA"/>
</dbReference>
<dbReference type="Pfam" id="PF09579">
    <property type="entry name" value="Spore_YtfJ"/>
    <property type="match status" value="1"/>
</dbReference>
<evidence type="ECO:0000256" key="1">
    <source>
        <dbReference type="SAM" id="MobiDB-lite"/>
    </source>
</evidence>
<feature type="region of interest" description="Disordered" evidence="1">
    <location>
        <begin position="53"/>
        <end position="76"/>
    </location>
</feature>
<dbReference type="PANTHER" id="PTHR39162:SF1">
    <property type="entry name" value="SPORULATION PROTEIN YTFJ"/>
    <property type="match status" value="1"/>
</dbReference>
<keyword evidence="2" id="KW-0472">Membrane</keyword>
<feature type="transmembrane region" description="Helical" evidence="2">
    <location>
        <begin position="101"/>
        <end position="119"/>
    </location>
</feature>
<reference evidence="4" key="1">
    <citation type="submission" date="2009-11" db="EMBL/GenBank/DDBJ databases">
        <title>The complete chromosome 2 of Sphaerobacter thermophilus DSM 20745.</title>
        <authorList>
            <person name="Lucas S."/>
            <person name="Copeland A."/>
            <person name="Lapidus A."/>
            <person name="Glavina del Rio T."/>
            <person name="Dalin E."/>
            <person name="Tice H."/>
            <person name="Bruce D."/>
            <person name="Goodwin L."/>
            <person name="Pitluck S."/>
            <person name="Kyrpides N."/>
            <person name="Mavromatis K."/>
            <person name="Ivanova N."/>
            <person name="Mikhailova N."/>
            <person name="LaButti K.M."/>
            <person name="Clum A."/>
            <person name="Sun H.I."/>
            <person name="Brettin T."/>
            <person name="Detter J.C."/>
            <person name="Han C."/>
            <person name="Larimer F."/>
            <person name="Land M."/>
            <person name="Hauser L."/>
            <person name="Markowitz V."/>
            <person name="Cheng J.F."/>
            <person name="Hugenholtz P."/>
            <person name="Woyke T."/>
            <person name="Wu D."/>
            <person name="Steenblock K."/>
            <person name="Schneider S."/>
            <person name="Pukall R."/>
            <person name="Goeker M."/>
            <person name="Klenk H.P."/>
            <person name="Eisen J.A."/>
        </authorList>
    </citation>
    <scope>NUCLEOTIDE SEQUENCE [LARGE SCALE GENOMIC DNA]</scope>
    <source>
        <strain evidence="4">ATCC 49802 / DSM 20745 / S 6022</strain>
    </source>
</reference>
<dbReference type="HOGENOM" id="CLU_153694_0_1_0"/>
<dbReference type="KEGG" id="sti:Sthe_2504"/>
<keyword evidence="2" id="KW-1133">Transmembrane helix</keyword>
<evidence type="ECO:0000256" key="2">
    <source>
        <dbReference type="SAM" id="Phobius"/>
    </source>
</evidence>
<evidence type="ECO:0000313" key="3">
    <source>
        <dbReference type="EMBL" id="ACZ39919.1"/>
    </source>
</evidence>
<dbReference type="RefSeq" id="WP_012872959.1">
    <property type="nucleotide sequence ID" value="NC_013524.1"/>
</dbReference>
<sequence>MEVSTTINDLARSVVDRITGSVGSQLVFGPAYEAAGRTVIPVSEVRYGFGLGAGGGSGTGPDGQGQGSGGGGGAGGGVQARPVGFIDVTGDRAEFFPIVDYTRIALASLVALTTLVLAVSRTSRRARR</sequence>
<evidence type="ECO:0000313" key="4">
    <source>
        <dbReference type="Proteomes" id="UP000002027"/>
    </source>
</evidence>
<proteinExistence type="predicted"/>
<gene>
    <name evidence="3" type="ordered locus">Sthe_2504</name>
</gene>
<keyword evidence="4" id="KW-1185">Reference proteome</keyword>
<dbReference type="Proteomes" id="UP000002027">
    <property type="component" value="Chromosome 2"/>
</dbReference>
<dbReference type="STRING" id="479434.Sthe_2504"/>
<protein>
    <submittedName>
        <fullName evidence="3">Sporulation protein YtfJ</fullName>
    </submittedName>
</protein>